<proteinExistence type="predicted"/>
<accession>A0A6G1C544</accession>
<organism evidence="2 3">
    <name type="scientific">Oryza meyeriana var. granulata</name>
    <dbReference type="NCBI Taxonomy" id="110450"/>
    <lineage>
        <taxon>Eukaryota</taxon>
        <taxon>Viridiplantae</taxon>
        <taxon>Streptophyta</taxon>
        <taxon>Embryophyta</taxon>
        <taxon>Tracheophyta</taxon>
        <taxon>Spermatophyta</taxon>
        <taxon>Magnoliopsida</taxon>
        <taxon>Liliopsida</taxon>
        <taxon>Poales</taxon>
        <taxon>Poaceae</taxon>
        <taxon>BOP clade</taxon>
        <taxon>Oryzoideae</taxon>
        <taxon>Oryzeae</taxon>
        <taxon>Oryzinae</taxon>
        <taxon>Oryza</taxon>
        <taxon>Oryza meyeriana</taxon>
    </lineage>
</organism>
<dbReference type="OrthoDB" id="691906at2759"/>
<comment type="caution">
    <text evidence="2">The sequence shown here is derived from an EMBL/GenBank/DDBJ whole genome shotgun (WGS) entry which is preliminary data.</text>
</comment>
<name>A0A6G1C544_9ORYZ</name>
<feature type="region of interest" description="Disordered" evidence="1">
    <location>
        <begin position="99"/>
        <end position="127"/>
    </location>
</feature>
<protein>
    <submittedName>
        <fullName evidence="2">Uncharacterized protein</fullName>
    </submittedName>
</protein>
<evidence type="ECO:0000313" key="3">
    <source>
        <dbReference type="Proteomes" id="UP000479710"/>
    </source>
</evidence>
<dbReference type="Proteomes" id="UP000479710">
    <property type="component" value="Unassembled WGS sequence"/>
</dbReference>
<evidence type="ECO:0000256" key="1">
    <source>
        <dbReference type="SAM" id="MobiDB-lite"/>
    </source>
</evidence>
<dbReference type="AlphaFoldDB" id="A0A6G1C544"/>
<reference evidence="2 3" key="1">
    <citation type="submission" date="2019-11" db="EMBL/GenBank/DDBJ databases">
        <title>Whole genome sequence of Oryza granulata.</title>
        <authorList>
            <person name="Li W."/>
        </authorList>
    </citation>
    <scope>NUCLEOTIDE SEQUENCE [LARGE SCALE GENOMIC DNA]</scope>
    <source>
        <strain evidence="3">cv. Menghai</strain>
        <tissue evidence="2">Leaf</tissue>
    </source>
</reference>
<gene>
    <name evidence="2" type="ORF">E2562_001976</name>
</gene>
<evidence type="ECO:0000313" key="2">
    <source>
        <dbReference type="EMBL" id="KAF0894683.1"/>
    </source>
</evidence>
<keyword evidence="3" id="KW-1185">Reference proteome</keyword>
<dbReference type="EMBL" id="SPHZ02000010">
    <property type="protein sequence ID" value="KAF0894683.1"/>
    <property type="molecule type" value="Genomic_DNA"/>
</dbReference>
<sequence>MSDDQLFVLLGLRDEEERAKKSAQVDESNNATETSGHAVIEDIEGAANPVDDAITGELVILYDKNNPCMDKGTKYPSMKEFGLAVRQFAINKEFELHIEKSDPERKRKPRKNNTKYPPEPSTPIMTTNRDTLMQESPGMVTRRCLAMLLGDKPGTTGEAGSIWEQALLEEHVQSTMIAKKKD</sequence>